<feature type="region of interest" description="Disordered" evidence="1">
    <location>
        <begin position="17"/>
        <end position="42"/>
    </location>
</feature>
<dbReference type="InterPro" id="IPR046347">
    <property type="entry name" value="bZIP_sf"/>
</dbReference>
<feature type="domain" description="BZIP" evidence="3">
    <location>
        <begin position="25"/>
        <end position="38"/>
    </location>
</feature>
<dbReference type="Ensembl" id="ENSCCRT00010108963.1">
    <property type="protein sequence ID" value="ENSCCRP00010098240.1"/>
    <property type="gene ID" value="ENSCCRG00010043042.1"/>
</dbReference>
<evidence type="ECO:0000313" key="4">
    <source>
        <dbReference type="Ensembl" id="ENSCCRP00010098240.1"/>
    </source>
</evidence>
<keyword evidence="2" id="KW-0812">Transmembrane</keyword>
<organism evidence="4 5">
    <name type="scientific">Cyprinus carpio</name>
    <name type="common">Common carp</name>
    <dbReference type="NCBI Taxonomy" id="7962"/>
    <lineage>
        <taxon>Eukaryota</taxon>
        <taxon>Metazoa</taxon>
        <taxon>Chordata</taxon>
        <taxon>Craniata</taxon>
        <taxon>Vertebrata</taxon>
        <taxon>Euteleostomi</taxon>
        <taxon>Actinopterygii</taxon>
        <taxon>Neopterygii</taxon>
        <taxon>Teleostei</taxon>
        <taxon>Ostariophysi</taxon>
        <taxon>Cypriniformes</taxon>
        <taxon>Cyprinidae</taxon>
        <taxon>Cyprininae</taxon>
        <taxon>Cyprinus</taxon>
    </lineage>
</organism>
<dbReference type="GO" id="GO:0003700">
    <property type="term" value="F:DNA-binding transcription factor activity"/>
    <property type="evidence" value="ECO:0007669"/>
    <property type="project" value="InterPro"/>
</dbReference>
<evidence type="ECO:0000256" key="1">
    <source>
        <dbReference type="SAM" id="MobiDB-lite"/>
    </source>
</evidence>
<accession>A0A8C1NY67</accession>
<dbReference type="PROSITE" id="PS00036">
    <property type="entry name" value="BZIP_BASIC"/>
    <property type="match status" value="1"/>
</dbReference>
<dbReference type="AlphaFoldDB" id="A0A8C1NY67"/>
<dbReference type="Gene3D" id="1.20.5.170">
    <property type="match status" value="1"/>
</dbReference>
<keyword evidence="2" id="KW-0472">Membrane</keyword>
<evidence type="ECO:0000256" key="2">
    <source>
        <dbReference type="SAM" id="Phobius"/>
    </source>
</evidence>
<reference evidence="4" key="2">
    <citation type="submission" date="2025-09" db="UniProtKB">
        <authorList>
            <consortium name="Ensembl"/>
        </authorList>
    </citation>
    <scope>IDENTIFICATION</scope>
</reference>
<evidence type="ECO:0000259" key="3">
    <source>
        <dbReference type="PROSITE" id="PS00036"/>
    </source>
</evidence>
<protein>
    <recommendedName>
        <fullName evidence="3">BZIP domain-containing protein</fullName>
    </recommendedName>
</protein>
<evidence type="ECO:0000313" key="5">
    <source>
        <dbReference type="Proteomes" id="UP000694427"/>
    </source>
</evidence>
<keyword evidence="5" id="KW-1185">Reference proteome</keyword>
<reference evidence="4" key="1">
    <citation type="submission" date="2025-08" db="UniProtKB">
        <authorList>
            <consortium name="Ensembl"/>
        </authorList>
    </citation>
    <scope>IDENTIFICATION</scope>
</reference>
<proteinExistence type="predicted"/>
<sequence length="109" mass="12787">MTVNDCKHFHCSQQNLDADHRHHHREKNRDAARKSRRKHTEKADLLHEVSSRLGPLTLSLSLSNEWVRFALSLFMLPLQILTFVVYLYSTGILGTHQLCSYLMTRLTHY</sequence>
<feature type="transmembrane region" description="Helical" evidence="2">
    <location>
        <begin position="66"/>
        <end position="88"/>
    </location>
</feature>
<dbReference type="SUPFAM" id="SSF57959">
    <property type="entry name" value="Leucine zipper domain"/>
    <property type="match status" value="1"/>
</dbReference>
<keyword evidence="2" id="KW-1133">Transmembrane helix</keyword>
<dbReference type="Proteomes" id="UP000694427">
    <property type="component" value="Unplaced"/>
</dbReference>
<name>A0A8C1NY67_CYPCA</name>
<dbReference type="InterPro" id="IPR004827">
    <property type="entry name" value="bZIP"/>
</dbReference>